<evidence type="ECO:0000313" key="11">
    <source>
        <dbReference type="Proteomes" id="UP000265566"/>
    </source>
</evidence>
<dbReference type="SUPFAM" id="SSF46785">
    <property type="entry name" value="Winged helix' DNA-binding domain"/>
    <property type="match status" value="1"/>
</dbReference>
<reference evidence="9" key="3">
    <citation type="submission" date="2015-04" db="UniProtKB">
        <authorList>
            <consortium name="EnsemblPlants"/>
        </authorList>
    </citation>
    <scope>IDENTIFICATION</scope>
    <source>
        <strain evidence="9">cv. Jemalong A17</strain>
    </source>
</reference>
<keyword evidence="2 8" id="KW-0808">Transferase</keyword>
<dbReference type="FunFam" id="3.40.50.150:FF:000596">
    <property type="entry name" value="Caffeic acid O-methyltransferase"/>
    <property type="match status" value="1"/>
</dbReference>
<dbReference type="InterPro" id="IPR036390">
    <property type="entry name" value="WH_DNA-bd_sf"/>
</dbReference>
<dbReference type="Proteomes" id="UP000002051">
    <property type="component" value="Chromosome 2"/>
</dbReference>
<dbReference type="KEGG" id="mtr:25486798"/>
<dbReference type="InterPro" id="IPR012967">
    <property type="entry name" value="COMT_dimerisation"/>
</dbReference>
<dbReference type="Gene3D" id="3.40.50.150">
    <property type="entry name" value="Vaccinia Virus protein VP39"/>
    <property type="match status" value="1"/>
</dbReference>
<organism evidence="7 10">
    <name type="scientific">Medicago truncatula</name>
    <name type="common">Barrel medic</name>
    <name type="synonym">Medicago tribuloides</name>
    <dbReference type="NCBI Taxonomy" id="3880"/>
    <lineage>
        <taxon>Eukaryota</taxon>
        <taxon>Viridiplantae</taxon>
        <taxon>Streptophyta</taxon>
        <taxon>Embryophyta</taxon>
        <taxon>Tracheophyta</taxon>
        <taxon>Spermatophyta</taxon>
        <taxon>Magnoliopsida</taxon>
        <taxon>eudicotyledons</taxon>
        <taxon>Gunneridae</taxon>
        <taxon>Pentapetalae</taxon>
        <taxon>rosids</taxon>
        <taxon>fabids</taxon>
        <taxon>Fabales</taxon>
        <taxon>Fabaceae</taxon>
        <taxon>Papilionoideae</taxon>
        <taxon>50 kb inversion clade</taxon>
        <taxon>NPAAA clade</taxon>
        <taxon>Hologalegina</taxon>
        <taxon>IRL clade</taxon>
        <taxon>Trifolieae</taxon>
        <taxon>Medicago</taxon>
    </lineage>
</organism>
<evidence type="ECO:0000259" key="6">
    <source>
        <dbReference type="Pfam" id="PF08100"/>
    </source>
</evidence>
<evidence type="ECO:0000259" key="5">
    <source>
        <dbReference type="Pfam" id="PF00891"/>
    </source>
</evidence>
<evidence type="ECO:0000313" key="9">
    <source>
        <dbReference type="EnsemblPlants" id="KEH38013"/>
    </source>
</evidence>
<evidence type="ECO:0000313" key="8">
    <source>
        <dbReference type="EMBL" id="RHN74191.1"/>
    </source>
</evidence>
<dbReference type="GO" id="GO:0008171">
    <property type="term" value="F:O-methyltransferase activity"/>
    <property type="evidence" value="ECO:0000318"/>
    <property type="project" value="GO_Central"/>
</dbReference>
<evidence type="ECO:0000256" key="3">
    <source>
        <dbReference type="ARBA" id="ARBA00022691"/>
    </source>
</evidence>
<keyword evidence="1 8" id="KW-0489">Methyltransferase</keyword>
<proteinExistence type="predicted"/>
<dbReference type="SUPFAM" id="SSF53335">
    <property type="entry name" value="S-adenosyl-L-methionine-dependent methyltransferases"/>
    <property type="match status" value="1"/>
</dbReference>
<reference evidence="11" key="4">
    <citation type="journal article" date="2018" name="Nat. Plants">
        <title>Whole-genome landscape of Medicago truncatula symbiotic genes.</title>
        <authorList>
            <person name="Pecrix Y."/>
            <person name="Staton S.E."/>
            <person name="Sallet E."/>
            <person name="Lelandais-Briere C."/>
            <person name="Moreau S."/>
            <person name="Carrere S."/>
            <person name="Blein T."/>
            <person name="Jardinaud M.F."/>
            <person name="Latrasse D."/>
            <person name="Zouine M."/>
            <person name="Zahm M."/>
            <person name="Kreplak J."/>
            <person name="Mayjonade B."/>
            <person name="Satge C."/>
            <person name="Perez M."/>
            <person name="Cauet S."/>
            <person name="Marande W."/>
            <person name="Chantry-Darmon C."/>
            <person name="Lopez-Roques C."/>
            <person name="Bouchez O."/>
            <person name="Berard A."/>
            <person name="Debelle F."/>
            <person name="Munos S."/>
            <person name="Bendahmane A."/>
            <person name="Berges H."/>
            <person name="Niebel A."/>
            <person name="Buitink J."/>
            <person name="Frugier F."/>
            <person name="Benhamed M."/>
            <person name="Crespi M."/>
            <person name="Gouzy J."/>
            <person name="Gamas P."/>
        </authorList>
    </citation>
    <scope>NUCLEOTIDE SEQUENCE [LARGE SCALE GENOMIC DNA]</scope>
    <source>
        <strain evidence="11">cv. Jemalong A17</strain>
    </source>
</reference>
<dbReference type="Pfam" id="PF00891">
    <property type="entry name" value="Methyltransf_2"/>
    <property type="match status" value="1"/>
</dbReference>
<feature type="domain" description="O-methyltransferase dimerisation" evidence="6">
    <location>
        <begin position="29"/>
        <end position="114"/>
    </location>
</feature>
<evidence type="ECO:0000313" key="10">
    <source>
        <dbReference type="Proteomes" id="UP000002051"/>
    </source>
</evidence>
<feature type="domain" description="O-methyltransferase C-terminal" evidence="5">
    <location>
        <begin position="139"/>
        <end position="343"/>
    </location>
</feature>
<dbReference type="Gene3D" id="1.10.10.10">
    <property type="entry name" value="Winged helix-like DNA-binding domain superfamily/Winged helix DNA-binding domain"/>
    <property type="match status" value="1"/>
</dbReference>
<evidence type="ECO:0000256" key="4">
    <source>
        <dbReference type="PIRSR" id="PIRSR005739-1"/>
    </source>
</evidence>
<dbReference type="GO" id="GO:0046983">
    <property type="term" value="F:protein dimerization activity"/>
    <property type="evidence" value="ECO:0007669"/>
    <property type="project" value="InterPro"/>
</dbReference>
<dbReference type="Proteomes" id="UP000265566">
    <property type="component" value="Chromosome 2"/>
</dbReference>
<dbReference type="EC" id="2.1.1.-" evidence="8"/>
<reference evidence="7 10" key="1">
    <citation type="journal article" date="2011" name="Nature">
        <title>The Medicago genome provides insight into the evolution of rhizobial symbioses.</title>
        <authorList>
            <person name="Young N.D."/>
            <person name="Debelle F."/>
            <person name="Oldroyd G.E."/>
            <person name="Geurts R."/>
            <person name="Cannon S.B."/>
            <person name="Udvardi M.K."/>
            <person name="Benedito V.A."/>
            <person name="Mayer K.F."/>
            <person name="Gouzy J."/>
            <person name="Schoof H."/>
            <person name="Van de Peer Y."/>
            <person name="Proost S."/>
            <person name="Cook D.R."/>
            <person name="Meyers B.C."/>
            <person name="Spannagl M."/>
            <person name="Cheung F."/>
            <person name="De Mita S."/>
            <person name="Krishnakumar V."/>
            <person name="Gundlach H."/>
            <person name="Zhou S."/>
            <person name="Mudge J."/>
            <person name="Bharti A.K."/>
            <person name="Murray J.D."/>
            <person name="Naoumkina M.A."/>
            <person name="Rosen B."/>
            <person name="Silverstein K.A."/>
            <person name="Tang H."/>
            <person name="Rombauts S."/>
            <person name="Zhao P.X."/>
            <person name="Zhou P."/>
            <person name="Barbe V."/>
            <person name="Bardou P."/>
            <person name="Bechner M."/>
            <person name="Bellec A."/>
            <person name="Berger A."/>
            <person name="Berges H."/>
            <person name="Bidwell S."/>
            <person name="Bisseling T."/>
            <person name="Choisne N."/>
            <person name="Couloux A."/>
            <person name="Denny R."/>
            <person name="Deshpande S."/>
            <person name="Dai X."/>
            <person name="Doyle J.J."/>
            <person name="Dudez A.M."/>
            <person name="Farmer A.D."/>
            <person name="Fouteau S."/>
            <person name="Franken C."/>
            <person name="Gibelin C."/>
            <person name="Gish J."/>
            <person name="Goldstein S."/>
            <person name="Gonzalez A.J."/>
            <person name="Green P.J."/>
            <person name="Hallab A."/>
            <person name="Hartog M."/>
            <person name="Hua A."/>
            <person name="Humphray S.J."/>
            <person name="Jeong D.H."/>
            <person name="Jing Y."/>
            <person name="Jocker A."/>
            <person name="Kenton S.M."/>
            <person name="Kim D.J."/>
            <person name="Klee K."/>
            <person name="Lai H."/>
            <person name="Lang C."/>
            <person name="Lin S."/>
            <person name="Macmil S.L."/>
            <person name="Magdelenat G."/>
            <person name="Matthews L."/>
            <person name="McCorrison J."/>
            <person name="Monaghan E.L."/>
            <person name="Mun J.H."/>
            <person name="Najar F.Z."/>
            <person name="Nicholson C."/>
            <person name="Noirot C."/>
            <person name="O'Bleness M."/>
            <person name="Paule C.R."/>
            <person name="Poulain J."/>
            <person name="Prion F."/>
            <person name="Qin B."/>
            <person name="Qu C."/>
            <person name="Retzel E.F."/>
            <person name="Riddle C."/>
            <person name="Sallet E."/>
            <person name="Samain S."/>
            <person name="Samson N."/>
            <person name="Sanders I."/>
            <person name="Saurat O."/>
            <person name="Scarpelli C."/>
            <person name="Schiex T."/>
            <person name="Segurens B."/>
            <person name="Severin A.J."/>
            <person name="Sherrier D.J."/>
            <person name="Shi R."/>
            <person name="Sims S."/>
            <person name="Singer S.R."/>
            <person name="Sinharoy S."/>
            <person name="Sterck L."/>
            <person name="Viollet A."/>
            <person name="Wang B.B."/>
            <person name="Wang K."/>
            <person name="Wang M."/>
            <person name="Wang X."/>
            <person name="Warfsmann J."/>
            <person name="Weissenbach J."/>
            <person name="White D.D."/>
            <person name="White J.D."/>
            <person name="Wiley G.B."/>
            <person name="Wincker P."/>
            <person name="Xing Y."/>
            <person name="Yang L."/>
            <person name="Yao Z."/>
            <person name="Ying F."/>
            <person name="Zhai J."/>
            <person name="Zhou L."/>
            <person name="Zuber A."/>
            <person name="Denarie J."/>
            <person name="Dixon R.A."/>
            <person name="May G.D."/>
            <person name="Schwartz D.C."/>
            <person name="Rogers J."/>
            <person name="Quetier F."/>
            <person name="Town C.D."/>
            <person name="Roe B.A."/>
        </authorList>
    </citation>
    <scope>NUCLEOTIDE SEQUENCE [LARGE SCALE GENOMIC DNA]</scope>
    <source>
        <strain evidence="7">A17</strain>
        <strain evidence="9 10">cv. Jemalong A17</strain>
    </source>
</reference>
<evidence type="ECO:0000256" key="2">
    <source>
        <dbReference type="ARBA" id="ARBA00022679"/>
    </source>
</evidence>
<dbReference type="PROSITE" id="PS51683">
    <property type="entry name" value="SAM_OMT_II"/>
    <property type="match status" value="1"/>
</dbReference>
<keyword evidence="3" id="KW-0949">S-adenosyl-L-methionine</keyword>
<dbReference type="FunFam" id="1.10.10.10:FF:000357">
    <property type="entry name" value="Caffeic acid 3-O-methyltransferase"/>
    <property type="match status" value="1"/>
</dbReference>
<dbReference type="InterPro" id="IPR016461">
    <property type="entry name" value="COMT-like"/>
</dbReference>
<dbReference type="InterPro" id="IPR036388">
    <property type="entry name" value="WH-like_DNA-bd_sf"/>
</dbReference>
<accession>A0A072V9H2</accession>
<dbReference type="EMBL" id="PSQE01000002">
    <property type="protein sequence ID" value="RHN74191.1"/>
    <property type="molecule type" value="Genomic_DNA"/>
</dbReference>
<dbReference type="PANTHER" id="PTHR11746">
    <property type="entry name" value="O-METHYLTRANSFERASE"/>
    <property type="match status" value="1"/>
</dbReference>
<dbReference type="InterPro" id="IPR001077">
    <property type="entry name" value="COMT_C"/>
</dbReference>
<dbReference type="EMBL" id="CM001218">
    <property type="protein sequence ID" value="KEH38013.1"/>
    <property type="molecule type" value="Genomic_DNA"/>
</dbReference>
<dbReference type="Gramene" id="rna10206">
    <property type="protein sequence ID" value="RHN74191.1"/>
    <property type="gene ID" value="gene10206"/>
</dbReference>
<dbReference type="AlphaFoldDB" id="A0A072V9H2"/>
<gene>
    <name evidence="9" type="primary">25486798</name>
    <name evidence="7" type="ordered locus">MTR_2g055940</name>
    <name evidence="8" type="ORF">MtrunA17_Chr2g0307521</name>
</gene>
<feature type="active site" description="Proton acceptor" evidence="4">
    <location>
        <position position="269"/>
    </location>
</feature>
<dbReference type="HOGENOM" id="CLU_005533_12_1_1"/>
<dbReference type="GO" id="GO:0008757">
    <property type="term" value="F:S-adenosylmethionine-dependent methyltransferase activity"/>
    <property type="evidence" value="ECO:0000318"/>
    <property type="project" value="GO_Central"/>
</dbReference>
<dbReference type="OrthoDB" id="1606438at2759"/>
<dbReference type="EnsemblPlants" id="KEH38013">
    <property type="protein sequence ID" value="KEH38013"/>
    <property type="gene ID" value="MTR_2g055940"/>
</dbReference>
<name>A0A072V9H2_MEDTR</name>
<dbReference type="InterPro" id="IPR029063">
    <property type="entry name" value="SAM-dependent_MTases_sf"/>
</dbReference>
<evidence type="ECO:0000313" key="7">
    <source>
        <dbReference type="EMBL" id="KEH38013.1"/>
    </source>
</evidence>
<keyword evidence="10" id="KW-1185">Reference proteome</keyword>
<dbReference type="Pfam" id="PF08100">
    <property type="entry name" value="Dimerisation"/>
    <property type="match status" value="1"/>
</dbReference>
<protein>
    <submittedName>
        <fullName evidence="7">Caffeic acid O-methyltransferase</fullName>
    </submittedName>
    <submittedName>
        <fullName evidence="8">Putative methyltransferase</fullName>
        <ecNumber evidence="8">2.1.1.-</ecNumber>
    </submittedName>
</protein>
<evidence type="ECO:0000256" key="1">
    <source>
        <dbReference type="ARBA" id="ARBA00022603"/>
    </source>
</evidence>
<sequence length="363" mass="39863">MSSYTNGNGKVNNGDSSDTLSAMVLGSVMVLPAVLNAAIELKLFDIIATSNDGFMSVFEIASNLPNQHSDLPNRLDRVLCVLASYSLLSVSNRTNDDGTTLRVYGVTSSGKYFIDDENDGGYLGSFTPFTCHKALFGMWSNFKEVIVNEEIDLFKKVNGISMYEYFGKDSQINKIFNKSMTDTCNVEIRKIVEEYKGLEGVSTMVDVGGGSGQSLKTIIAKYPSIKGINFDLPQVIENAPPTPGIQHIGGSMFESVPQGDAILLKSVCHNWSDEQCIQILSNCHKALPPNGKVIIIELAKPDVPEPTDASRFIYGMDNIMFLTVGGKERTLKEYESLGKRSGFVKFQAACRVFSILEVMELYK</sequence>
<reference evidence="7 10" key="2">
    <citation type="journal article" date="2014" name="BMC Genomics">
        <title>An improved genome release (version Mt4.0) for the model legume Medicago truncatula.</title>
        <authorList>
            <person name="Tang H."/>
            <person name="Krishnakumar V."/>
            <person name="Bidwell S."/>
            <person name="Rosen B."/>
            <person name="Chan A."/>
            <person name="Zhou S."/>
            <person name="Gentzbittel L."/>
            <person name="Childs K.L."/>
            <person name="Yandell M."/>
            <person name="Gundlach H."/>
            <person name="Mayer K.F."/>
            <person name="Schwartz D.C."/>
            <person name="Town C.D."/>
        </authorList>
    </citation>
    <scope>GENOME REANNOTATION</scope>
    <source>
        <strain evidence="7">A17</strain>
        <strain evidence="9 10">cv. Jemalong A17</strain>
    </source>
</reference>
<reference evidence="8" key="5">
    <citation type="journal article" date="2018" name="Nat. Plants">
        <title>Whole-genome landscape of Medicago truncatula symbiotic genes.</title>
        <authorList>
            <person name="Pecrix Y."/>
            <person name="Gamas P."/>
            <person name="Carrere S."/>
        </authorList>
    </citation>
    <scope>NUCLEOTIDE SEQUENCE</scope>
    <source>
        <tissue evidence="8">Leaves</tissue>
    </source>
</reference>
<dbReference type="STRING" id="3880.A0A072V9H2"/>
<dbReference type="PIRSF" id="PIRSF005739">
    <property type="entry name" value="O-mtase"/>
    <property type="match status" value="1"/>
</dbReference>
<dbReference type="GO" id="GO:0032259">
    <property type="term" value="P:methylation"/>
    <property type="evidence" value="ECO:0000318"/>
    <property type="project" value="GO_Central"/>
</dbReference>